<evidence type="ECO:0000313" key="3">
    <source>
        <dbReference type="Proteomes" id="UP000028123"/>
    </source>
</evidence>
<dbReference type="eggNOG" id="ENOG5032SKI">
    <property type="taxonomic scope" value="Bacteria"/>
</dbReference>
<dbReference type="EMBL" id="JNVM01000005">
    <property type="protein sequence ID" value="KEQ26790.1"/>
    <property type="molecule type" value="Genomic_DNA"/>
</dbReference>
<name>A0A081P7W7_9BACL</name>
<dbReference type="CDD" id="cd13427">
    <property type="entry name" value="YncM_like"/>
    <property type="match status" value="1"/>
</dbReference>
<evidence type="ECO:0000313" key="2">
    <source>
        <dbReference type="EMBL" id="KEQ26790.1"/>
    </source>
</evidence>
<dbReference type="InterPro" id="IPR038682">
    <property type="entry name" value="YrpD-like_sf"/>
</dbReference>
<dbReference type="OrthoDB" id="2583570at2"/>
<dbReference type="InterPro" id="IPR029143">
    <property type="entry name" value="YrpD"/>
</dbReference>
<feature type="chain" id="PRO_5038596622" description="Lipoprotein" evidence="1">
    <location>
        <begin position="24"/>
        <end position="350"/>
    </location>
</feature>
<keyword evidence="3" id="KW-1185">Reference proteome</keyword>
<accession>A0A081P7W7</accession>
<reference evidence="2 3" key="1">
    <citation type="submission" date="2014-06" db="EMBL/GenBank/DDBJ databases">
        <title>Draft genome sequence of Paenibacillus sp. MSt1.</title>
        <authorList>
            <person name="Aw Y.K."/>
            <person name="Ong K.S."/>
            <person name="Gan H.M."/>
            <person name="Lee S.M."/>
        </authorList>
    </citation>
    <scope>NUCLEOTIDE SEQUENCE [LARGE SCALE GENOMIC DNA]</scope>
    <source>
        <strain evidence="2 3">MSt1</strain>
    </source>
</reference>
<dbReference type="Gene3D" id="2.60.120.1270">
    <property type="match status" value="1"/>
</dbReference>
<comment type="caution">
    <text evidence="2">The sequence shown here is derived from an EMBL/GenBank/DDBJ whole genome shotgun (WGS) entry which is preliminary data.</text>
</comment>
<organism evidence="2 3">
    <name type="scientific">Paenibacillus tyrfis</name>
    <dbReference type="NCBI Taxonomy" id="1501230"/>
    <lineage>
        <taxon>Bacteria</taxon>
        <taxon>Bacillati</taxon>
        <taxon>Bacillota</taxon>
        <taxon>Bacilli</taxon>
        <taxon>Bacillales</taxon>
        <taxon>Paenibacillaceae</taxon>
        <taxon>Paenibacillus</taxon>
    </lineage>
</organism>
<dbReference type="Proteomes" id="UP000028123">
    <property type="component" value="Unassembled WGS sequence"/>
</dbReference>
<protein>
    <recommendedName>
        <fullName evidence="4">Lipoprotein</fullName>
    </recommendedName>
</protein>
<evidence type="ECO:0000256" key="1">
    <source>
        <dbReference type="SAM" id="SignalP"/>
    </source>
</evidence>
<gene>
    <name evidence="2" type="ORF">ET33_28930</name>
</gene>
<keyword evidence="1" id="KW-0732">Signal</keyword>
<proteinExistence type="predicted"/>
<dbReference type="Pfam" id="PF15493">
    <property type="entry name" value="YrpD"/>
    <property type="match status" value="1"/>
</dbReference>
<sequence>MKKRFVLLAVAAAVMAVFPTAISASDLPGRAKSGGEPASIEMSGAEVTDFTRTATAAKIDEVLAKARQAGMESVQAQGLQRSAAASGHTVDYTLIDGDTAYFYEKSPTQAKEKVYVYEATASEAGGDAGRRIAAMAGNLPDGIGGRAIVNGNGSYLNSTVRLAASNQLTGAPSGATYIYAGFSGTSGSQGVETDMGLQYSNAYNNQKWLPVLSVFKGSKQFGTLVSPYNQVQYKNGYKPGTDVNLTAYRNSNGSVRLSLSGYAICSDMSCSSQTDTYLTAVAEVANINVSSVSKWKMLATLAGSESVTGRNYAEFKNVNVDGAARTPVKDVEDNATVVVSGNNVTINVSR</sequence>
<feature type="signal peptide" evidence="1">
    <location>
        <begin position="1"/>
        <end position="23"/>
    </location>
</feature>
<dbReference type="AlphaFoldDB" id="A0A081P7W7"/>
<evidence type="ECO:0008006" key="4">
    <source>
        <dbReference type="Google" id="ProtNLM"/>
    </source>
</evidence>
<dbReference type="RefSeq" id="WP_036677931.1">
    <property type="nucleotide sequence ID" value="NZ_JNVM01000005.1"/>
</dbReference>